<proteinExistence type="predicted"/>
<feature type="compositionally biased region" description="Basic and acidic residues" evidence="1">
    <location>
        <begin position="236"/>
        <end position="249"/>
    </location>
</feature>
<organism evidence="2 3">
    <name type="scientific">Aspergillus granulosus</name>
    <dbReference type="NCBI Taxonomy" id="176169"/>
    <lineage>
        <taxon>Eukaryota</taxon>
        <taxon>Fungi</taxon>
        <taxon>Dikarya</taxon>
        <taxon>Ascomycota</taxon>
        <taxon>Pezizomycotina</taxon>
        <taxon>Eurotiomycetes</taxon>
        <taxon>Eurotiomycetidae</taxon>
        <taxon>Eurotiales</taxon>
        <taxon>Aspergillaceae</taxon>
        <taxon>Aspergillus</taxon>
        <taxon>Aspergillus subgen. Nidulantes</taxon>
    </lineage>
</organism>
<evidence type="ECO:0000313" key="3">
    <source>
        <dbReference type="Proteomes" id="UP001610334"/>
    </source>
</evidence>
<sequence length="1269" mass="139960">MSDSIWISPFIEHCLSSYQTEENFRPDHNLTWEDDGSNIRFPSSVQHNALINDWNEGDSLPTAKLTDSDTQIDAILSRGSLDEYNRAFPQEPLSKNGCRGFLIQLVMFELVYEYSTGKPNVHLYVKRFNIIWDRGKNRSPPTGRVVRKKPALVSLMKQVYARTKSREQQARKQYKADIGSNGNVGTVPPTQTTNGHTYASTQAQLVSQLPSHLSVIESDHDPVYDAPLARNAPRPESPESLRPSRETTTETRLLNRPSAAVAAEHSRDTRSVSITSDKLPDTPQTQESREATESRSSPVKRNVESGLPGSQLGTSHSSIKEVRSPANGDPDPPEQTIERRDSPYSPEKQLNSHLQASQSVTYRPRNPATIANQTIVDPWEGWTEIQTIDVTVPEDQKELLEHRSKGQWYPPLPGQPSVSGHVPPAILHEWNRIVFQRSQRPTGSRSKSPETDGPSDHNTPSDSTSSTSDIEWDQSPERTPRRGLVLPLDSSPNMGQSVPHAPRQMSPDAQESTLKGTSPKLHGAANENHSPFEASQEQDHGPIANTEMARTRPMETGAIYPTMAHGNGGHDPGISSSDSEMDVCEPQPLSGSTQYEVSSQMEPEISSSSPPTPESSRHIQVVETPSAVLHKSRATIFSQNDAELGSTNAEFSSQTNKSSSQSRILNTYASHDGHSRGEPSQGSSKSALTQGEHNVTYVQVVDTPISGQALQMHNSASQSQPDSLLASSAPKSTELSIPFAVSTYQSQSSNAFSSYREIPSSSMLSVEEEQQSPGIQSFAHASPLMPTRSLPLKRLASEIGDDGGTSPSKRNKFDQKLRLPESETGVDAKVCYRNFRFQECINSAESIAAKKVYEKFCSDYPAYHGDFAHFTEMCSKLQAFRARGSLQRSFLWDDFIIKHLEDYPAYLGECMAKETKSLPYEEFFAVSFSRPTYKKRSFGAEAIDACAAQVITIDEQLAVTSSDPTTDIKGSFTSSIRDQVSNFHTYSFAATQEPESQDAQFRVTQGDNDTTSEYSIPDSEPIRAAAREVVQETTQGPDNDEIMEDAEDMNDTAHETASVELGDEESARDRTAPSDDDAMGDPLGDSLAKEASLALEVAPGDQPEKSVDHATIADVEDEDDGNNEHEIAASNLTQHARAQIDEKEDDPNPAASAYETAEIEETQDDGYDVARDAAANVNADEVEEVVEDEVEKTTSNSDEVDPDDPNENWFLSLSHLRPNKPVWSDDANTPFKKWARADQNVFSVRQRRGGVNISTDEKGVIKRVHHEQR</sequence>
<feature type="compositionally biased region" description="Polar residues" evidence="1">
    <location>
        <begin position="271"/>
        <end position="286"/>
    </location>
</feature>
<feature type="compositionally biased region" description="Polar residues" evidence="1">
    <location>
        <begin position="436"/>
        <end position="446"/>
    </location>
</feature>
<feature type="compositionally biased region" description="Low complexity" evidence="1">
    <location>
        <begin position="456"/>
        <end position="469"/>
    </location>
</feature>
<evidence type="ECO:0000256" key="1">
    <source>
        <dbReference type="SAM" id="MobiDB-lite"/>
    </source>
</evidence>
<feature type="compositionally biased region" description="Acidic residues" evidence="1">
    <location>
        <begin position="1180"/>
        <end position="1190"/>
    </location>
</feature>
<feature type="compositionally biased region" description="Low complexity" evidence="1">
    <location>
        <begin position="652"/>
        <end position="662"/>
    </location>
</feature>
<feature type="compositionally biased region" description="Polar residues" evidence="1">
    <location>
        <begin position="640"/>
        <end position="651"/>
    </location>
</feature>
<accession>A0ABR4HDR4</accession>
<comment type="caution">
    <text evidence="2">The sequence shown here is derived from an EMBL/GenBank/DDBJ whole genome shotgun (WGS) entry which is preliminary data.</text>
</comment>
<name>A0ABR4HDR4_9EURO</name>
<keyword evidence="3" id="KW-1185">Reference proteome</keyword>
<dbReference type="EMBL" id="JBFXLT010000039">
    <property type="protein sequence ID" value="KAL2813551.1"/>
    <property type="molecule type" value="Genomic_DNA"/>
</dbReference>
<reference evidence="2 3" key="1">
    <citation type="submission" date="2024-07" db="EMBL/GenBank/DDBJ databases">
        <title>Section-level genome sequencing and comparative genomics of Aspergillus sections Usti and Cavernicolus.</title>
        <authorList>
            <consortium name="Lawrence Berkeley National Laboratory"/>
            <person name="Nybo J.L."/>
            <person name="Vesth T.C."/>
            <person name="Theobald S."/>
            <person name="Frisvad J.C."/>
            <person name="Larsen T.O."/>
            <person name="Kjaerboelling I."/>
            <person name="Rothschild-Mancinelli K."/>
            <person name="Lyhne E.K."/>
            <person name="Kogle M.E."/>
            <person name="Barry K."/>
            <person name="Clum A."/>
            <person name="Na H."/>
            <person name="Ledsgaard L."/>
            <person name="Lin J."/>
            <person name="Lipzen A."/>
            <person name="Kuo A."/>
            <person name="Riley R."/>
            <person name="Mondo S."/>
            <person name="Labutti K."/>
            <person name="Haridas S."/>
            <person name="Pangalinan J."/>
            <person name="Salamov A.A."/>
            <person name="Simmons B.A."/>
            <person name="Magnuson J.K."/>
            <person name="Chen J."/>
            <person name="Drula E."/>
            <person name="Henrissat B."/>
            <person name="Wiebenga A."/>
            <person name="Lubbers R.J."/>
            <person name="Gomes A.C."/>
            <person name="Makela M.R."/>
            <person name="Stajich J."/>
            <person name="Grigoriev I.V."/>
            <person name="Mortensen U.H."/>
            <person name="De Vries R.P."/>
            <person name="Baker S.E."/>
            <person name="Andersen M.R."/>
        </authorList>
    </citation>
    <scope>NUCLEOTIDE SEQUENCE [LARGE SCALE GENOMIC DNA]</scope>
    <source>
        <strain evidence="2 3">CBS 588.65</strain>
    </source>
</reference>
<feature type="region of interest" description="Disordered" evidence="1">
    <location>
        <begin position="557"/>
        <end position="621"/>
    </location>
</feature>
<gene>
    <name evidence="2" type="ORF">BJX63DRAFT_215810</name>
</gene>
<feature type="compositionally biased region" description="Acidic residues" evidence="1">
    <location>
        <begin position="1157"/>
        <end position="1167"/>
    </location>
</feature>
<feature type="region of interest" description="Disordered" evidence="1">
    <location>
        <begin position="1052"/>
        <end position="1207"/>
    </location>
</feature>
<feature type="region of interest" description="Disordered" evidence="1">
    <location>
        <begin position="163"/>
        <end position="196"/>
    </location>
</feature>
<feature type="region of interest" description="Disordered" evidence="1">
    <location>
        <begin position="223"/>
        <end position="365"/>
    </location>
</feature>
<feature type="region of interest" description="Disordered" evidence="1">
    <location>
        <begin position="640"/>
        <end position="691"/>
    </location>
</feature>
<feature type="compositionally biased region" description="Polar residues" evidence="1">
    <location>
        <begin position="990"/>
        <end position="1014"/>
    </location>
</feature>
<evidence type="ECO:0000313" key="2">
    <source>
        <dbReference type="EMBL" id="KAL2813551.1"/>
    </source>
</evidence>
<feature type="compositionally biased region" description="Polar residues" evidence="1">
    <location>
        <begin position="678"/>
        <end position="691"/>
    </location>
</feature>
<dbReference type="Proteomes" id="UP001610334">
    <property type="component" value="Unassembled WGS sequence"/>
</dbReference>
<feature type="compositionally biased region" description="Polar residues" evidence="1">
    <location>
        <begin position="507"/>
        <end position="516"/>
    </location>
</feature>
<evidence type="ECO:0008006" key="4">
    <source>
        <dbReference type="Google" id="ProtNLM"/>
    </source>
</evidence>
<feature type="compositionally biased region" description="Polar residues" evidence="1">
    <location>
        <begin position="180"/>
        <end position="196"/>
    </location>
</feature>
<feature type="compositionally biased region" description="Polar residues" evidence="1">
    <location>
        <begin position="348"/>
        <end position="361"/>
    </location>
</feature>
<protein>
    <recommendedName>
        <fullName evidence="4">Telomere replication protein EST3</fullName>
    </recommendedName>
</protein>
<feature type="region of interest" description="Disordered" evidence="1">
    <location>
        <begin position="990"/>
        <end position="1022"/>
    </location>
</feature>
<feature type="compositionally biased region" description="Low complexity" evidence="1">
    <location>
        <begin position="598"/>
        <end position="609"/>
    </location>
</feature>
<feature type="region of interest" description="Disordered" evidence="1">
    <location>
        <begin position="436"/>
        <end position="540"/>
    </location>
</feature>